<dbReference type="InterPro" id="IPR000014">
    <property type="entry name" value="PAS"/>
</dbReference>
<dbReference type="PROSITE" id="PS50113">
    <property type="entry name" value="PAC"/>
    <property type="match status" value="1"/>
</dbReference>
<feature type="domain" description="PAC" evidence="4">
    <location>
        <begin position="213"/>
        <end position="264"/>
    </location>
</feature>
<dbReference type="CDD" id="cd00130">
    <property type="entry name" value="PAS"/>
    <property type="match status" value="3"/>
</dbReference>
<dbReference type="PROSITE" id="PS50887">
    <property type="entry name" value="GGDEF"/>
    <property type="match status" value="1"/>
</dbReference>
<dbReference type="InterPro" id="IPR043128">
    <property type="entry name" value="Rev_trsase/Diguanyl_cyclase"/>
</dbReference>
<dbReference type="SMART" id="SM00086">
    <property type="entry name" value="PAC"/>
    <property type="match status" value="2"/>
</dbReference>
<dbReference type="InterPro" id="IPR000160">
    <property type="entry name" value="GGDEF_dom"/>
</dbReference>
<dbReference type="EC" id="2.7.7.65" evidence="1"/>
<dbReference type="PROSITE" id="PS50112">
    <property type="entry name" value="PAS"/>
    <property type="match status" value="3"/>
</dbReference>
<dbReference type="AlphaFoldDB" id="A0A7W6RZG1"/>
<dbReference type="RefSeq" id="WP_184434124.1">
    <property type="nucleotide sequence ID" value="NZ_JACIGI010000011.1"/>
</dbReference>
<evidence type="ECO:0000256" key="2">
    <source>
        <dbReference type="ARBA" id="ARBA00034247"/>
    </source>
</evidence>
<accession>A0A7W6RZG1</accession>
<dbReference type="SMART" id="SM00267">
    <property type="entry name" value="GGDEF"/>
    <property type="match status" value="1"/>
</dbReference>
<proteinExistence type="predicted"/>
<evidence type="ECO:0000313" key="6">
    <source>
        <dbReference type="EMBL" id="MBB4285982.1"/>
    </source>
</evidence>
<sequence length="664" mass="73631">MDRMIADEASAGGADGTLAAVFRQSRWPVAEVDDRLVLRRANSAFAALAAGTPPRVAGCRLSDLALPEAVVTMARDVVRTGLSGEVVTGRGDVAGTDGGSGGETFLLEPIVGTDGTTSGVLLLGDGAPQHGRSASPRRPGETDYRLIAENQAALIVKVDAENRFLYVNPAYCALFGRSAGELTGETFMPLVHEADRAATAAAMDRLREPPHTAYLEQRALTVRGWRWLAWQDTAVLDDQGRITAIIGVGHDITERRTAQMRQRRTLENLKAFFELSQDLLLVLDERGRIREINAAVTGRLGWTRPQLIGRSVIRLLSRHHRYQQRHRIRAILDGRSQSEPFTLGDRAGRPVPVETRVVRGTWDDAPALFTSSRDLSELSLLREKFERVFLDNATLMAITEPETGRFIDVNMAFLRALGLERAQVIGRNTVDLGFFQTQEARRQVLADVEARSPGEPTEMGFRLTDGRTLVCQWTSTRFTSGGAEYMLTMLTDITRQHELMAELERKANHDALTGALSRQKGAEELEREILRCRRHTGPLSLILADVDDFKRVNDRHGHIAGDRVLQALATRLRDRIRQTDRLVRWGGEEFLVILPSTDLDGALRLAEALRGTVGDALFDGVGRVTMSMGVARWRVGDSLETWINRADEALYRAKRTGRNRVIPD</sequence>
<comment type="catalytic activity">
    <reaction evidence="2">
        <text>2 GTP = 3',3'-c-di-GMP + 2 diphosphate</text>
        <dbReference type="Rhea" id="RHEA:24898"/>
        <dbReference type="ChEBI" id="CHEBI:33019"/>
        <dbReference type="ChEBI" id="CHEBI:37565"/>
        <dbReference type="ChEBI" id="CHEBI:58805"/>
        <dbReference type="EC" id="2.7.7.65"/>
    </reaction>
</comment>
<evidence type="ECO:0000259" key="4">
    <source>
        <dbReference type="PROSITE" id="PS50113"/>
    </source>
</evidence>
<dbReference type="SMART" id="SM00091">
    <property type="entry name" value="PAS"/>
    <property type="match status" value="4"/>
</dbReference>
<feature type="domain" description="PAS" evidence="3">
    <location>
        <begin position="140"/>
        <end position="210"/>
    </location>
</feature>
<evidence type="ECO:0000259" key="5">
    <source>
        <dbReference type="PROSITE" id="PS50887"/>
    </source>
</evidence>
<dbReference type="SUPFAM" id="SSF55073">
    <property type="entry name" value="Nucleotide cyclase"/>
    <property type="match status" value="1"/>
</dbReference>
<dbReference type="InterPro" id="IPR000700">
    <property type="entry name" value="PAS-assoc_C"/>
</dbReference>
<feature type="domain" description="GGDEF" evidence="5">
    <location>
        <begin position="537"/>
        <end position="664"/>
    </location>
</feature>
<evidence type="ECO:0000259" key="3">
    <source>
        <dbReference type="PROSITE" id="PS50112"/>
    </source>
</evidence>
<dbReference type="SUPFAM" id="SSF55785">
    <property type="entry name" value="PYP-like sensor domain (PAS domain)"/>
    <property type="match status" value="3"/>
</dbReference>
<dbReference type="NCBIfam" id="TIGR00229">
    <property type="entry name" value="sensory_box"/>
    <property type="match status" value="3"/>
</dbReference>
<name>A0A7W6RZG1_9PROT</name>
<dbReference type="Proteomes" id="UP000555728">
    <property type="component" value="Unassembled WGS sequence"/>
</dbReference>
<comment type="caution">
    <text evidence="6">The sequence shown here is derived from an EMBL/GenBank/DDBJ whole genome shotgun (WGS) entry which is preliminary data.</text>
</comment>
<gene>
    <name evidence="6" type="ORF">GGD88_001705</name>
</gene>
<evidence type="ECO:0000256" key="1">
    <source>
        <dbReference type="ARBA" id="ARBA00012528"/>
    </source>
</evidence>
<feature type="domain" description="PAS" evidence="3">
    <location>
        <begin position="382"/>
        <end position="430"/>
    </location>
</feature>
<evidence type="ECO:0000313" key="7">
    <source>
        <dbReference type="Proteomes" id="UP000555728"/>
    </source>
</evidence>
<dbReference type="Pfam" id="PF00990">
    <property type="entry name" value="GGDEF"/>
    <property type="match status" value="1"/>
</dbReference>
<dbReference type="InterPro" id="IPR050469">
    <property type="entry name" value="Diguanylate_Cyclase"/>
</dbReference>
<dbReference type="InterPro" id="IPR029787">
    <property type="entry name" value="Nucleotide_cyclase"/>
</dbReference>
<dbReference type="Pfam" id="PF08448">
    <property type="entry name" value="PAS_4"/>
    <property type="match status" value="2"/>
</dbReference>
<dbReference type="PANTHER" id="PTHR45138:SF9">
    <property type="entry name" value="DIGUANYLATE CYCLASE DGCM-RELATED"/>
    <property type="match status" value="1"/>
</dbReference>
<protein>
    <recommendedName>
        <fullName evidence="1">diguanylate cyclase</fullName>
        <ecNumber evidence="1">2.7.7.65</ecNumber>
    </recommendedName>
</protein>
<dbReference type="PANTHER" id="PTHR45138">
    <property type="entry name" value="REGULATORY COMPONENTS OF SENSORY TRANSDUCTION SYSTEM"/>
    <property type="match status" value="1"/>
</dbReference>
<dbReference type="Gene3D" id="3.30.450.20">
    <property type="entry name" value="PAS domain"/>
    <property type="match status" value="3"/>
</dbReference>
<dbReference type="EMBL" id="JACIGI010000011">
    <property type="protein sequence ID" value="MBB4285982.1"/>
    <property type="molecule type" value="Genomic_DNA"/>
</dbReference>
<reference evidence="6 7" key="1">
    <citation type="submission" date="2020-08" db="EMBL/GenBank/DDBJ databases">
        <title>Genome sequencing of Purple Non-Sulfur Bacteria from various extreme environments.</title>
        <authorList>
            <person name="Mayer M."/>
        </authorList>
    </citation>
    <scope>NUCLEOTIDE SEQUENCE [LARGE SCALE GENOMIC DNA]</scope>
    <source>
        <strain evidence="6 7">JA135</strain>
    </source>
</reference>
<dbReference type="Gene3D" id="3.30.70.270">
    <property type="match status" value="1"/>
</dbReference>
<dbReference type="InterPro" id="IPR013656">
    <property type="entry name" value="PAS_4"/>
</dbReference>
<dbReference type="CDD" id="cd01949">
    <property type="entry name" value="GGDEF"/>
    <property type="match status" value="1"/>
</dbReference>
<dbReference type="FunFam" id="3.30.70.270:FF:000001">
    <property type="entry name" value="Diguanylate cyclase domain protein"/>
    <property type="match status" value="1"/>
</dbReference>
<dbReference type="InterPro" id="IPR001610">
    <property type="entry name" value="PAC"/>
</dbReference>
<dbReference type="InterPro" id="IPR035965">
    <property type="entry name" value="PAS-like_dom_sf"/>
</dbReference>
<dbReference type="NCBIfam" id="TIGR00254">
    <property type="entry name" value="GGDEF"/>
    <property type="match status" value="1"/>
</dbReference>
<dbReference type="Pfam" id="PF13426">
    <property type="entry name" value="PAS_9"/>
    <property type="match status" value="1"/>
</dbReference>
<organism evidence="6 7">
    <name type="scientific">Roseospira goensis</name>
    <dbReference type="NCBI Taxonomy" id="391922"/>
    <lineage>
        <taxon>Bacteria</taxon>
        <taxon>Pseudomonadati</taxon>
        <taxon>Pseudomonadota</taxon>
        <taxon>Alphaproteobacteria</taxon>
        <taxon>Rhodospirillales</taxon>
        <taxon>Rhodospirillaceae</taxon>
        <taxon>Roseospira</taxon>
    </lineage>
</organism>
<dbReference type="GO" id="GO:0052621">
    <property type="term" value="F:diguanylate cyclase activity"/>
    <property type="evidence" value="ECO:0007669"/>
    <property type="project" value="UniProtKB-EC"/>
</dbReference>
<feature type="domain" description="PAS" evidence="3">
    <location>
        <begin position="265"/>
        <end position="335"/>
    </location>
</feature>
<keyword evidence="7" id="KW-1185">Reference proteome</keyword>